<dbReference type="SFLD" id="SFLDG01020">
    <property type="entry name" value="Terpene_Cyclase_Like_2"/>
    <property type="match status" value="1"/>
</dbReference>
<dbReference type="EMBL" id="BAABAL010000018">
    <property type="protein sequence ID" value="GAA4020517.1"/>
    <property type="molecule type" value="Genomic_DNA"/>
</dbReference>
<organism evidence="3 4">
    <name type="scientific">Allokutzneria multivorans</name>
    <dbReference type="NCBI Taxonomy" id="1142134"/>
    <lineage>
        <taxon>Bacteria</taxon>
        <taxon>Bacillati</taxon>
        <taxon>Actinomycetota</taxon>
        <taxon>Actinomycetes</taxon>
        <taxon>Pseudonocardiales</taxon>
        <taxon>Pseudonocardiaceae</taxon>
        <taxon>Allokutzneria</taxon>
    </lineage>
</organism>
<keyword evidence="4" id="KW-1185">Reference proteome</keyword>
<accession>A0ABP7T419</accession>
<proteinExistence type="inferred from homology"/>
<evidence type="ECO:0000256" key="1">
    <source>
        <dbReference type="ARBA" id="ARBA00023239"/>
    </source>
</evidence>
<evidence type="ECO:0000313" key="3">
    <source>
        <dbReference type="EMBL" id="GAA4020517.1"/>
    </source>
</evidence>
<comment type="similarity">
    <text evidence="2">Belongs to the terpene synthase family.</text>
</comment>
<evidence type="ECO:0000256" key="2">
    <source>
        <dbReference type="RuleBase" id="RU366034"/>
    </source>
</evidence>
<dbReference type="Pfam" id="PF19086">
    <property type="entry name" value="Terpene_syn_C_2"/>
    <property type="match status" value="1"/>
</dbReference>
<dbReference type="RefSeq" id="WP_344879409.1">
    <property type="nucleotide sequence ID" value="NZ_BAABAL010000018.1"/>
</dbReference>
<gene>
    <name evidence="3" type="ORF">GCM10022247_50700</name>
</gene>
<comment type="caution">
    <text evidence="3">The sequence shown here is derived from an EMBL/GenBank/DDBJ whole genome shotgun (WGS) entry which is preliminary data.</text>
</comment>
<keyword evidence="1 2" id="KW-0456">Lyase</keyword>
<evidence type="ECO:0000313" key="4">
    <source>
        <dbReference type="Proteomes" id="UP001501747"/>
    </source>
</evidence>
<sequence length="355" mass="39113">MTDTESPPELHPWPEPDHPLLAIAPVVSPHRADLERHILAWADDYDLLDGAKARAKLAGTRLGELVARSYPLIEPARLRAVAGWFTWAFVIDDCFDGDSLGGNGGEHDAAAERMLRVLTPDGSKITATTRLDALLSEVWHGLAADRSPAWRMRFSLHMTHFLAAFKYESLNRGTGHTPELRGYAQLRRSSGGITPSLDLLEAATGREVPALLHETDQLRAMYNHAADVVVWVNDIVSLRKELVAGETTNGVLVLARERGGGLQDAVDAVYRRVARHVEEFHRAEAELTAISEDWLGLDAADRAALADFTHGLRAWMRGNLDWSRGTHRYQVPDGVRLSTDTSLVRPPGARPGSGW</sequence>
<keyword evidence="2" id="KW-0460">Magnesium</keyword>
<dbReference type="InterPro" id="IPR008949">
    <property type="entry name" value="Isoprenoid_synthase_dom_sf"/>
</dbReference>
<dbReference type="InterPro" id="IPR034686">
    <property type="entry name" value="Terpene_cyclase-like_2"/>
</dbReference>
<dbReference type="Gene3D" id="1.10.600.10">
    <property type="entry name" value="Farnesyl Diphosphate Synthase"/>
    <property type="match status" value="1"/>
</dbReference>
<comment type="cofactor">
    <cofactor evidence="2">
        <name>Mg(2+)</name>
        <dbReference type="ChEBI" id="CHEBI:18420"/>
    </cofactor>
</comment>
<dbReference type="EC" id="4.2.3.-" evidence="2"/>
<dbReference type="SUPFAM" id="SSF48576">
    <property type="entry name" value="Terpenoid synthases"/>
    <property type="match status" value="1"/>
</dbReference>
<protein>
    <recommendedName>
        <fullName evidence="2">Terpene synthase</fullName>
        <ecNumber evidence="2">4.2.3.-</ecNumber>
    </recommendedName>
</protein>
<keyword evidence="2" id="KW-0479">Metal-binding</keyword>
<dbReference type="SFLD" id="SFLDS00005">
    <property type="entry name" value="Isoprenoid_Synthase_Type_I"/>
    <property type="match status" value="1"/>
</dbReference>
<dbReference type="Proteomes" id="UP001501747">
    <property type="component" value="Unassembled WGS sequence"/>
</dbReference>
<dbReference type="PANTHER" id="PTHR35201:SF4">
    <property type="entry name" value="BETA-PINACENE SYNTHASE-RELATED"/>
    <property type="match status" value="1"/>
</dbReference>
<dbReference type="PANTHER" id="PTHR35201">
    <property type="entry name" value="TERPENE SYNTHASE"/>
    <property type="match status" value="1"/>
</dbReference>
<reference evidence="4" key="1">
    <citation type="journal article" date="2019" name="Int. J. Syst. Evol. Microbiol.">
        <title>The Global Catalogue of Microorganisms (GCM) 10K type strain sequencing project: providing services to taxonomists for standard genome sequencing and annotation.</title>
        <authorList>
            <consortium name="The Broad Institute Genomics Platform"/>
            <consortium name="The Broad Institute Genome Sequencing Center for Infectious Disease"/>
            <person name="Wu L."/>
            <person name="Ma J."/>
        </authorList>
    </citation>
    <scope>NUCLEOTIDE SEQUENCE [LARGE SCALE GENOMIC DNA]</scope>
    <source>
        <strain evidence="4">JCM 17342</strain>
    </source>
</reference>
<name>A0ABP7T419_9PSEU</name>